<name>A0A6I4HTL4_9SPHI</name>
<gene>
    <name evidence="1" type="ORF">GO620_003045</name>
</gene>
<sequence length="785" mass="87332">MKLTITYILFVLCLGTLQLHAQSLQDIEKSYTDFAKSHPREKVFVHTDKEVYLAGELLWLKIYNTDAAENKPLDVSKVAYVEVLDKQQTPVIQAKIALKNSTGSGSLNIPLTLNDGTYTVRAYTNWMKNFSPELFFEKAITIVNPLNSAELAKDKAPIKYDVQFFPEGGNLINGVEAKVGFKITDSFGNGVDNARGAILDQRNDTIARFKPMMFGMGNFLLPVTSSYRAVVYVNGNTINTALPAVKETGYTMQVSALHSGEVQVQVSTTGVSDNEVYLLATNAATLKVAKASPLQRGKALFIVNRDVLSNGVNRITIFNAQKKPVCERLLFKRPQADLNITSKTDKPVYGQRAKVALDLLSQGQTPATSADLSVSVYQTDSLQKGPGIDIKSYLWLKSELKGNIQSPGYYFNNVTPQVDEALDNLLLTQGWRQLDETSTLPVLKFLPEFTGHVVRAMVTDSITGAPAKNVLAYLAMPGLRTQTYAAESDNNGELLFNTKDFIGNEELVIEPKPVKDSAYVIKLLSPFADRYSTAIPSAPFDFDNKKADALKKHSVEMQVQNIYAGNMLRQYFNPGVDSTAFYYKPYKTYNLDDYTRFTTMEEVLREYVRQTLVYRSRGHFAIHISSGESGILDDGPQLIMVDGVPVFNFDKIVAMDPLKVQKLDVIPMQYFYGPSNTQGVLNFKTYMGDMGGIELDPHALVVDYEGMQLERKFYSPVYDTPDKQSSTIPDYRNVLYWNANAGTDASGRNQLSFYTGDQPGKYVIVVQGITPDGTCGSSYSYFEVK</sequence>
<dbReference type="Gene3D" id="2.60.40.1930">
    <property type="match status" value="1"/>
</dbReference>
<dbReference type="KEGG" id="mgik:GO620_003045"/>
<dbReference type="RefSeq" id="WP_157522061.1">
    <property type="nucleotide sequence ID" value="NZ_CP066775.1"/>
</dbReference>
<dbReference type="AlphaFoldDB" id="A0A6I4HTL4"/>
<proteinExistence type="predicted"/>
<keyword evidence="2" id="KW-1185">Reference proteome</keyword>
<dbReference type="Proteomes" id="UP000429232">
    <property type="component" value="Chromosome"/>
</dbReference>
<evidence type="ECO:0008006" key="3">
    <source>
        <dbReference type="Google" id="ProtNLM"/>
    </source>
</evidence>
<reference evidence="1 2" key="1">
    <citation type="submission" date="2020-12" db="EMBL/GenBank/DDBJ databases">
        <title>HMF7856_wgs.fasta genome submission.</title>
        <authorList>
            <person name="Kang H."/>
            <person name="Kim H."/>
            <person name="Joh K."/>
        </authorList>
    </citation>
    <scope>NUCLEOTIDE SEQUENCE [LARGE SCALE GENOMIC DNA]</scope>
    <source>
        <strain evidence="1 2">HMF7856</strain>
    </source>
</reference>
<evidence type="ECO:0000313" key="2">
    <source>
        <dbReference type="Proteomes" id="UP000429232"/>
    </source>
</evidence>
<dbReference type="EMBL" id="CP066775">
    <property type="protein sequence ID" value="QQL50448.1"/>
    <property type="molecule type" value="Genomic_DNA"/>
</dbReference>
<accession>A0A6I4HTL4</accession>
<evidence type="ECO:0000313" key="1">
    <source>
        <dbReference type="EMBL" id="QQL50448.1"/>
    </source>
</evidence>
<organism evidence="1 2">
    <name type="scientific">Mucilaginibacter ginkgonis</name>
    <dbReference type="NCBI Taxonomy" id="2682091"/>
    <lineage>
        <taxon>Bacteria</taxon>
        <taxon>Pseudomonadati</taxon>
        <taxon>Bacteroidota</taxon>
        <taxon>Sphingobacteriia</taxon>
        <taxon>Sphingobacteriales</taxon>
        <taxon>Sphingobacteriaceae</taxon>
        <taxon>Mucilaginibacter</taxon>
    </lineage>
</organism>
<protein>
    <recommendedName>
        <fullName evidence="3">MG2 domain-containing protein</fullName>
    </recommendedName>
</protein>